<feature type="transmembrane region" description="Helical" evidence="8">
    <location>
        <begin position="299"/>
        <end position="317"/>
    </location>
</feature>
<gene>
    <name evidence="9" type="ORF">WKW79_21590</name>
</gene>
<dbReference type="SUPFAM" id="SSF144083">
    <property type="entry name" value="Magnesium transport protein CorA, transmembrane region"/>
    <property type="match status" value="1"/>
</dbReference>
<dbReference type="Gene3D" id="3.30.460.20">
    <property type="entry name" value="CorA soluble domain-like"/>
    <property type="match status" value="1"/>
</dbReference>
<protein>
    <submittedName>
        <fullName evidence="9">Magnesium and cobalt transport protein CorA</fullName>
    </submittedName>
</protein>
<dbReference type="RefSeq" id="WP_340337255.1">
    <property type="nucleotide sequence ID" value="NZ_JBBKZS010000009.1"/>
</dbReference>
<dbReference type="Proteomes" id="UP001367030">
    <property type="component" value="Unassembled WGS sequence"/>
</dbReference>
<evidence type="ECO:0000256" key="7">
    <source>
        <dbReference type="ARBA" id="ARBA00023136"/>
    </source>
</evidence>
<keyword evidence="4" id="KW-1003">Cell membrane</keyword>
<evidence type="ECO:0000256" key="2">
    <source>
        <dbReference type="ARBA" id="ARBA00009765"/>
    </source>
</evidence>
<keyword evidence="5 8" id="KW-0812">Transmembrane</keyword>
<dbReference type="InterPro" id="IPR045861">
    <property type="entry name" value="CorA_cytoplasmic_dom"/>
</dbReference>
<accession>A0ABU8XBG3</accession>
<dbReference type="PANTHER" id="PTHR46494">
    <property type="entry name" value="CORA FAMILY METAL ION TRANSPORTER (EUROFUNG)"/>
    <property type="match status" value="1"/>
</dbReference>
<evidence type="ECO:0000256" key="8">
    <source>
        <dbReference type="SAM" id="Phobius"/>
    </source>
</evidence>
<keyword evidence="7 8" id="KW-0472">Membrane</keyword>
<dbReference type="CDD" id="cd12830">
    <property type="entry name" value="MtCorA-like"/>
    <property type="match status" value="1"/>
</dbReference>
<evidence type="ECO:0000256" key="5">
    <source>
        <dbReference type="ARBA" id="ARBA00022692"/>
    </source>
</evidence>
<evidence type="ECO:0000313" key="10">
    <source>
        <dbReference type="Proteomes" id="UP001367030"/>
    </source>
</evidence>
<comment type="subcellular location">
    <subcellularLocation>
        <location evidence="1">Cell membrane</location>
        <topology evidence="1">Multi-pass membrane protein</topology>
    </subcellularLocation>
</comment>
<feature type="transmembrane region" description="Helical" evidence="8">
    <location>
        <begin position="268"/>
        <end position="287"/>
    </location>
</feature>
<dbReference type="InterPro" id="IPR045863">
    <property type="entry name" value="CorA_TM1_TM2"/>
</dbReference>
<keyword evidence="6 8" id="KW-1133">Transmembrane helix</keyword>
<comment type="caution">
    <text evidence="9">The sequence shown here is derived from an EMBL/GenBank/DDBJ whole genome shotgun (WGS) entry which is preliminary data.</text>
</comment>
<name>A0ABU8XBG3_9BURK</name>
<keyword evidence="10" id="KW-1185">Reference proteome</keyword>
<sequence length="325" mass="36356">MLINCVAYQDGAKLADIPVSAISDYMLRPGCFVWVALSDPSPEELDELKLEFDLHELAVEDARHGHQRPKIEEYGDSLFVVMQIVEPVAGGEEHGLNVGEVDVFVGSNYVVSVRSRSKSGFLGVRARCEREPELLRNGSGFVLYALMDAVVDRYFPVIDALEVELEQVERQIFVERNARTSIQNLYALKQRVMVLKHAVAPLLEGANKLHGGRVPQVCVGTQEYFRDVVDHLGRINGSIESMRDTISTAIQVNLSMVTIEDGEVTKRLAAWAAIFAVCTAFAGIWGMNFEAMPELKWRYGYVMALGLIVSTSGYLYYRFRKAGWL</sequence>
<dbReference type="EMBL" id="JBBKZS010000009">
    <property type="protein sequence ID" value="MEJ8857185.1"/>
    <property type="molecule type" value="Genomic_DNA"/>
</dbReference>
<comment type="similarity">
    <text evidence="2">Belongs to the CorA metal ion transporter (MIT) (TC 1.A.35) family.</text>
</comment>
<reference evidence="9 10" key="1">
    <citation type="submission" date="2024-03" db="EMBL/GenBank/DDBJ databases">
        <title>Novel species of the genus Variovorax.</title>
        <authorList>
            <person name="Liu Q."/>
            <person name="Xin Y.-H."/>
        </authorList>
    </citation>
    <scope>NUCLEOTIDE SEQUENCE [LARGE SCALE GENOMIC DNA]</scope>
    <source>
        <strain evidence="9 10">KACC 18901</strain>
    </source>
</reference>
<dbReference type="InterPro" id="IPR002523">
    <property type="entry name" value="MgTranspt_CorA/ZnTranspt_ZntB"/>
</dbReference>
<proteinExistence type="inferred from homology"/>
<evidence type="ECO:0000256" key="4">
    <source>
        <dbReference type="ARBA" id="ARBA00022475"/>
    </source>
</evidence>
<evidence type="ECO:0000256" key="6">
    <source>
        <dbReference type="ARBA" id="ARBA00022989"/>
    </source>
</evidence>
<dbReference type="PANTHER" id="PTHR46494:SF1">
    <property type="entry name" value="CORA FAMILY METAL ION TRANSPORTER (EUROFUNG)"/>
    <property type="match status" value="1"/>
</dbReference>
<evidence type="ECO:0000256" key="1">
    <source>
        <dbReference type="ARBA" id="ARBA00004651"/>
    </source>
</evidence>
<dbReference type="Gene3D" id="1.20.58.340">
    <property type="entry name" value="Magnesium transport protein CorA, transmembrane region"/>
    <property type="match status" value="2"/>
</dbReference>
<evidence type="ECO:0000256" key="3">
    <source>
        <dbReference type="ARBA" id="ARBA00022448"/>
    </source>
</evidence>
<dbReference type="Pfam" id="PF01544">
    <property type="entry name" value="CorA"/>
    <property type="match status" value="1"/>
</dbReference>
<evidence type="ECO:0000313" key="9">
    <source>
        <dbReference type="EMBL" id="MEJ8857185.1"/>
    </source>
</evidence>
<keyword evidence="3" id="KW-0813">Transport</keyword>
<organism evidence="9 10">
    <name type="scientific">Variovorax robiniae</name>
    <dbReference type="NCBI Taxonomy" id="1836199"/>
    <lineage>
        <taxon>Bacteria</taxon>
        <taxon>Pseudomonadati</taxon>
        <taxon>Pseudomonadota</taxon>
        <taxon>Betaproteobacteria</taxon>
        <taxon>Burkholderiales</taxon>
        <taxon>Comamonadaceae</taxon>
        <taxon>Variovorax</taxon>
    </lineage>
</organism>
<dbReference type="SUPFAM" id="SSF143865">
    <property type="entry name" value="CorA soluble domain-like"/>
    <property type="match status" value="1"/>
</dbReference>